<feature type="non-terminal residue" evidence="1">
    <location>
        <position position="81"/>
    </location>
</feature>
<gene>
    <name evidence="1" type="ORF">JKP88DRAFT_164642</name>
</gene>
<dbReference type="Proteomes" id="UP000664859">
    <property type="component" value="Unassembled WGS sequence"/>
</dbReference>
<proteinExistence type="predicted"/>
<comment type="caution">
    <text evidence="1">The sequence shown here is derived from an EMBL/GenBank/DDBJ whole genome shotgun (WGS) entry which is preliminary data.</text>
</comment>
<sequence>YVGDSVTDMLAMLSADVGIVIGDSATFRDVAYAFGGGAEGGAWMGVQGENRGKSPGRVYAAASWADIEELLFGTCCQTPLG</sequence>
<dbReference type="InterPro" id="IPR050967">
    <property type="entry name" value="Thiamine_Salvage_TenA"/>
</dbReference>
<reference evidence="1" key="1">
    <citation type="submission" date="2021-02" db="EMBL/GenBank/DDBJ databases">
        <title>First Annotated Genome of the Yellow-green Alga Tribonema minus.</title>
        <authorList>
            <person name="Mahan K.M."/>
        </authorList>
    </citation>
    <scope>NUCLEOTIDE SEQUENCE</scope>
    <source>
        <strain evidence="1">UTEX B ZZ1240</strain>
    </source>
</reference>
<dbReference type="PANTHER" id="PTHR43198:SF2">
    <property type="entry name" value="SI:CH1073-67J19.1-RELATED"/>
    <property type="match status" value="1"/>
</dbReference>
<keyword evidence="2" id="KW-1185">Reference proteome</keyword>
<name>A0A835Z543_9STRA</name>
<evidence type="ECO:0000313" key="2">
    <source>
        <dbReference type="Proteomes" id="UP000664859"/>
    </source>
</evidence>
<dbReference type="AlphaFoldDB" id="A0A835Z543"/>
<dbReference type="PANTHER" id="PTHR43198">
    <property type="entry name" value="BIFUNCTIONAL TH2 PROTEIN"/>
    <property type="match status" value="1"/>
</dbReference>
<dbReference type="GO" id="GO:0005829">
    <property type="term" value="C:cytosol"/>
    <property type="evidence" value="ECO:0007669"/>
    <property type="project" value="TreeGrafter"/>
</dbReference>
<organism evidence="1 2">
    <name type="scientific">Tribonema minus</name>
    <dbReference type="NCBI Taxonomy" id="303371"/>
    <lineage>
        <taxon>Eukaryota</taxon>
        <taxon>Sar</taxon>
        <taxon>Stramenopiles</taxon>
        <taxon>Ochrophyta</taxon>
        <taxon>PX clade</taxon>
        <taxon>Xanthophyceae</taxon>
        <taxon>Tribonematales</taxon>
        <taxon>Tribonemataceae</taxon>
        <taxon>Tribonema</taxon>
    </lineage>
</organism>
<accession>A0A835Z543</accession>
<evidence type="ECO:0000313" key="1">
    <source>
        <dbReference type="EMBL" id="KAG5182418.1"/>
    </source>
</evidence>
<dbReference type="EMBL" id="JAFCMP010000246">
    <property type="protein sequence ID" value="KAG5182418.1"/>
    <property type="molecule type" value="Genomic_DNA"/>
</dbReference>
<dbReference type="OrthoDB" id="10255128at2759"/>
<protein>
    <submittedName>
        <fullName evidence="1">Uncharacterized protein</fullName>
    </submittedName>
</protein>